<dbReference type="InterPro" id="IPR052346">
    <property type="entry name" value="O-mannosyl-transferase_TMTC"/>
</dbReference>
<keyword evidence="1" id="KW-0677">Repeat</keyword>
<evidence type="ECO:0000313" key="6">
    <source>
        <dbReference type="Proteomes" id="UP001595872"/>
    </source>
</evidence>
<protein>
    <submittedName>
        <fullName evidence="5">Tetratricopeptide repeat protein</fullName>
    </submittedName>
</protein>
<feature type="transmembrane region" description="Helical" evidence="4">
    <location>
        <begin position="256"/>
        <end position="277"/>
    </location>
</feature>
<reference evidence="6" key="1">
    <citation type="journal article" date="2019" name="Int. J. Syst. Evol. Microbiol.">
        <title>The Global Catalogue of Microorganisms (GCM) 10K type strain sequencing project: providing services to taxonomists for standard genome sequencing and annotation.</title>
        <authorList>
            <consortium name="The Broad Institute Genomics Platform"/>
            <consortium name="The Broad Institute Genome Sequencing Center for Infectious Disease"/>
            <person name="Wu L."/>
            <person name="Ma J."/>
        </authorList>
    </citation>
    <scope>NUCLEOTIDE SEQUENCE [LARGE SCALE GENOMIC DNA]</scope>
    <source>
        <strain evidence="6">KLKA75</strain>
    </source>
</reference>
<evidence type="ECO:0000256" key="3">
    <source>
        <dbReference type="PROSITE-ProRule" id="PRU00339"/>
    </source>
</evidence>
<dbReference type="Pfam" id="PF14559">
    <property type="entry name" value="TPR_19"/>
    <property type="match status" value="2"/>
</dbReference>
<keyword evidence="4" id="KW-0812">Transmembrane</keyword>
<dbReference type="PANTHER" id="PTHR44227">
    <property type="match status" value="1"/>
</dbReference>
<proteinExistence type="predicted"/>
<keyword evidence="4" id="KW-0472">Membrane</keyword>
<accession>A0ABV9U2N2</accession>
<dbReference type="InterPro" id="IPR019734">
    <property type="entry name" value="TPR_rpt"/>
</dbReference>
<dbReference type="EMBL" id="JBHSIT010000006">
    <property type="protein sequence ID" value="MFC4910076.1"/>
    <property type="molecule type" value="Genomic_DNA"/>
</dbReference>
<feature type="transmembrane region" description="Helical" evidence="4">
    <location>
        <begin position="324"/>
        <end position="350"/>
    </location>
</feature>
<dbReference type="SMART" id="SM00028">
    <property type="entry name" value="TPR"/>
    <property type="match status" value="3"/>
</dbReference>
<dbReference type="Gene3D" id="1.25.40.10">
    <property type="entry name" value="Tetratricopeptide repeat domain"/>
    <property type="match status" value="1"/>
</dbReference>
<feature type="repeat" description="TPR" evidence="3">
    <location>
        <begin position="37"/>
        <end position="70"/>
    </location>
</feature>
<evidence type="ECO:0000256" key="2">
    <source>
        <dbReference type="ARBA" id="ARBA00022803"/>
    </source>
</evidence>
<feature type="transmembrane region" description="Helical" evidence="4">
    <location>
        <begin position="223"/>
        <end position="244"/>
    </location>
</feature>
<evidence type="ECO:0000313" key="5">
    <source>
        <dbReference type="EMBL" id="MFC4910076.1"/>
    </source>
</evidence>
<dbReference type="SUPFAM" id="SSF48452">
    <property type="entry name" value="TPR-like"/>
    <property type="match status" value="1"/>
</dbReference>
<dbReference type="RefSeq" id="WP_378258093.1">
    <property type="nucleotide sequence ID" value="NZ_JBHSIT010000006.1"/>
</dbReference>
<keyword evidence="4" id="KW-1133">Transmembrane helix</keyword>
<comment type="caution">
    <text evidence="5">The sequence shown here is derived from an EMBL/GenBank/DDBJ whole genome shotgun (WGS) entry which is preliminary data.</text>
</comment>
<dbReference type="PROSITE" id="PS50005">
    <property type="entry name" value="TPR"/>
    <property type="match status" value="1"/>
</dbReference>
<dbReference type="PANTHER" id="PTHR44227:SF3">
    <property type="entry name" value="PROTEIN O-MANNOSYL-TRANSFERASE TMTC4"/>
    <property type="match status" value="1"/>
</dbReference>
<keyword evidence="6" id="KW-1185">Reference proteome</keyword>
<dbReference type="Proteomes" id="UP001595872">
    <property type="component" value="Unassembled WGS sequence"/>
</dbReference>
<dbReference type="InterPro" id="IPR011990">
    <property type="entry name" value="TPR-like_helical_dom_sf"/>
</dbReference>
<gene>
    <name evidence="5" type="ORF">ACFPCY_22350</name>
</gene>
<name>A0ABV9U2N2_9ACTN</name>
<keyword evidence="2 3" id="KW-0802">TPR repeat</keyword>
<organism evidence="5 6">
    <name type="scientific">Actinomadura gamaensis</name>
    <dbReference type="NCBI Taxonomy" id="1763541"/>
    <lineage>
        <taxon>Bacteria</taxon>
        <taxon>Bacillati</taxon>
        <taxon>Actinomycetota</taxon>
        <taxon>Actinomycetes</taxon>
        <taxon>Streptosporangiales</taxon>
        <taxon>Thermomonosporaceae</taxon>
        <taxon>Actinomadura</taxon>
    </lineage>
</organism>
<evidence type="ECO:0000256" key="1">
    <source>
        <dbReference type="ARBA" id="ARBA00022737"/>
    </source>
</evidence>
<sequence length="378" mass="41194">MELEAICARVDGLLELRRAAEAAELLRGAVAEYPDAMPVWHRIAHAQLLLGQFDFAASAAQRVIELAPEHPDGYIMRGYLHSLQDRPVQAAEFLRQAVRVAPEMWQPHVELARALLKVRGMEAEALDVAGTAASLAPEEAVPHAVFGEALLRAQKPQEARAALQRSLAIDPQDADALRLLGEAEIEAGRMVTGIHRLRDATVADPRDAEIPARMQSAVLNPTGWVVLFAALSTIALQIWFLAKWTPGPEALGAVRVVAWVSLGILMLLGTAIGARVAQLDASVRAHVLRAFIRRDNGRTSLAVGSFSLVFLLVFGFAPTPVMRVFAFVPVPFEALLLLGAVTLLVPGLRLSARQARKARKQKAAAQRQEVRERLHSNR</sequence>
<evidence type="ECO:0000256" key="4">
    <source>
        <dbReference type="SAM" id="Phobius"/>
    </source>
</evidence>
<feature type="transmembrane region" description="Helical" evidence="4">
    <location>
        <begin position="298"/>
        <end position="318"/>
    </location>
</feature>